<evidence type="ECO:0000313" key="4">
    <source>
        <dbReference type="Proteomes" id="UP000481153"/>
    </source>
</evidence>
<gene>
    <name evidence="3" type="ORF">Ae201684_016788</name>
</gene>
<dbReference type="VEuPathDB" id="FungiDB:AeMF1_001148"/>
<name>A0A6G0WB50_9STRA</name>
<evidence type="ECO:0000313" key="3">
    <source>
        <dbReference type="EMBL" id="KAF0724494.1"/>
    </source>
</evidence>
<protein>
    <recommendedName>
        <fullName evidence="5">Cep57 centrosome localisation domain-containing protein</fullName>
    </recommendedName>
</protein>
<organism evidence="3 4">
    <name type="scientific">Aphanomyces euteiches</name>
    <dbReference type="NCBI Taxonomy" id="100861"/>
    <lineage>
        <taxon>Eukaryota</taxon>
        <taxon>Sar</taxon>
        <taxon>Stramenopiles</taxon>
        <taxon>Oomycota</taxon>
        <taxon>Saprolegniomycetes</taxon>
        <taxon>Saprolegniales</taxon>
        <taxon>Verrucalvaceae</taxon>
        <taxon>Aphanomyces</taxon>
    </lineage>
</organism>
<proteinExistence type="predicted"/>
<reference evidence="3 4" key="1">
    <citation type="submission" date="2019-07" db="EMBL/GenBank/DDBJ databases">
        <title>Genomics analysis of Aphanomyces spp. identifies a new class of oomycete effector associated with host adaptation.</title>
        <authorList>
            <person name="Gaulin E."/>
        </authorList>
    </citation>
    <scope>NUCLEOTIDE SEQUENCE [LARGE SCALE GENOMIC DNA]</scope>
    <source>
        <strain evidence="3 4">ATCC 201684</strain>
    </source>
</reference>
<accession>A0A6G0WB50</accession>
<evidence type="ECO:0008006" key="5">
    <source>
        <dbReference type="Google" id="ProtNLM"/>
    </source>
</evidence>
<dbReference type="PANTHER" id="PTHR19336">
    <property type="entry name" value="UNCHARACTERIZED DUF1167"/>
    <property type="match status" value="1"/>
</dbReference>
<keyword evidence="4" id="KW-1185">Reference proteome</keyword>
<evidence type="ECO:0000256" key="1">
    <source>
        <dbReference type="SAM" id="Coils"/>
    </source>
</evidence>
<comment type="caution">
    <text evidence="3">The sequence shown here is derived from an EMBL/GenBank/DDBJ whole genome shotgun (WGS) entry which is preliminary data.</text>
</comment>
<dbReference type="EMBL" id="VJMJ01000269">
    <property type="protein sequence ID" value="KAF0724494.1"/>
    <property type="molecule type" value="Genomic_DNA"/>
</dbReference>
<dbReference type="Proteomes" id="UP000481153">
    <property type="component" value="Unassembled WGS sequence"/>
</dbReference>
<feature type="region of interest" description="Disordered" evidence="2">
    <location>
        <begin position="48"/>
        <end position="71"/>
    </location>
</feature>
<feature type="compositionally biased region" description="Polar residues" evidence="2">
    <location>
        <begin position="56"/>
        <end position="71"/>
    </location>
</feature>
<feature type="compositionally biased region" description="Low complexity" evidence="2">
    <location>
        <begin position="318"/>
        <end position="327"/>
    </location>
</feature>
<feature type="coiled-coil region" evidence="1">
    <location>
        <begin position="104"/>
        <end position="216"/>
    </location>
</feature>
<feature type="region of interest" description="Disordered" evidence="2">
    <location>
        <begin position="309"/>
        <end position="378"/>
    </location>
</feature>
<feature type="compositionally biased region" description="Low complexity" evidence="2">
    <location>
        <begin position="335"/>
        <end position="351"/>
    </location>
</feature>
<keyword evidence="1" id="KW-0175">Coiled coil</keyword>
<sequence length="563" mass="60749">MESTTLRASKTIAQTELQQLKETLRRLSVADDIHSSVKMSSLVAPMTTTISTTTSRPDNQKGTSDATTMSSSSPCLANSFATIAPSGFVPSSNNLSSTTGASNSKAVLSALKALQDKLRRVEEEKAEVDAQCANLKAQLRSNEAQQLSASKKASYELQQVKEAAHAAYEALKAERDALAADLSQSKHETAIKANELDHANDMMASYKEKAEYANEQTKHVEAQLVKVQAELTESTLESKERILELQEALHSATRSGKEAARKIQSLEDQLQRANDANASLEGRLHDAEKTVGQMSQLNEKLVHNLWASKAKPKKAAKKQPTAASSTAPQKSTVVTRSTAASRANAAPTTTSLAAKRQTTKVVSTTKKKKKSSSSANNKTQLEVANMGHVPFLLGTSTSPSFSVIGSAQEVLRHSDAYAAVAPDVKPSLLIDTQTAFHDAVDGGDKPTKASFMHNISKAVKSVEAEFQQLNNRYKALVVHVEGNPGVGKSIEKTIDELEAKGEQLFLLKQLQSQASKSSIFAARHVLHSPDAAEKKAAALRVLHEYRKLDREMKARSPRASSTL</sequence>
<dbReference type="AlphaFoldDB" id="A0A6G0WB50"/>
<feature type="coiled-coil region" evidence="1">
    <location>
        <begin position="249"/>
        <end position="290"/>
    </location>
</feature>
<dbReference type="GO" id="GO:0008017">
    <property type="term" value="F:microtubule binding"/>
    <property type="evidence" value="ECO:0007669"/>
    <property type="project" value="TreeGrafter"/>
</dbReference>
<dbReference type="InterPro" id="IPR051756">
    <property type="entry name" value="Centrosomal_MT-associated"/>
</dbReference>
<dbReference type="PANTHER" id="PTHR19336:SF9">
    <property type="entry name" value="SPINDLE POLE BODY PROTEIN PPC89"/>
    <property type="match status" value="1"/>
</dbReference>
<evidence type="ECO:0000256" key="2">
    <source>
        <dbReference type="SAM" id="MobiDB-lite"/>
    </source>
</evidence>